<dbReference type="CDD" id="cd18129">
    <property type="entry name" value="ASADH_C_USG1_like"/>
    <property type="match status" value="1"/>
</dbReference>
<dbReference type="Gene3D" id="3.30.360.10">
    <property type="entry name" value="Dihydrodipicolinate Reductase, domain 2"/>
    <property type="match status" value="1"/>
</dbReference>
<feature type="domain" description="Semialdehyde dehydrogenase NAD-binding" evidence="2">
    <location>
        <begin position="7"/>
        <end position="111"/>
    </location>
</feature>
<proteinExistence type="inferred from homology"/>
<dbReference type="AlphaFoldDB" id="A0A2P6AT88"/>
<dbReference type="GO" id="GO:0008652">
    <property type="term" value="P:amino acid biosynthetic process"/>
    <property type="evidence" value="ECO:0007669"/>
    <property type="project" value="InterPro"/>
</dbReference>
<dbReference type="Pfam" id="PF01118">
    <property type="entry name" value="Semialdhyde_dh"/>
    <property type="match status" value="1"/>
</dbReference>
<dbReference type="RefSeq" id="WP_105191799.1">
    <property type="nucleotide sequence ID" value="NZ_PTQZ01000072.1"/>
</dbReference>
<gene>
    <name evidence="3" type="ORF">C5O18_04370</name>
</gene>
<keyword evidence="4" id="KW-1185">Reference proteome</keyword>
<dbReference type="Proteomes" id="UP000243900">
    <property type="component" value="Unassembled WGS sequence"/>
</dbReference>
<dbReference type="InterPro" id="IPR012280">
    <property type="entry name" value="Semialdhyde_DH_dimer_dom"/>
</dbReference>
<dbReference type="OrthoDB" id="9805684at2"/>
<dbReference type="EMBL" id="PTQZ01000072">
    <property type="protein sequence ID" value="PQA45860.1"/>
    <property type="molecule type" value="Genomic_DNA"/>
</dbReference>
<protein>
    <recommendedName>
        <fullName evidence="2">Semialdehyde dehydrogenase NAD-binding domain-containing protein</fullName>
    </recommendedName>
</protein>
<comment type="caution">
    <text evidence="3">The sequence shown here is derived from an EMBL/GenBank/DDBJ whole genome shotgun (WGS) entry which is preliminary data.</text>
</comment>
<dbReference type="InterPro" id="IPR000534">
    <property type="entry name" value="Semialdehyde_DH_NAD-bd"/>
</dbReference>
<dbReference type="GO" id="GO:0016620">
    <property type="term" value="F:oxidoreductase activity, acting on the aldehyde or oxo group of donors, NAD or NADP as acceptor"/>
    <property type="evidence" value="ECO:0007669"/>
    <property type="project" value="InterPro"/>
</dbReference>
<dbReference type="PIRSF" id="PIRSF000148">
    <property type="entry name" value="ASA_dh"/>
    <property type="match status" value="1"/>
</dbReference>
<evidence type="ECO:0000256" key="1">
    <source>
        <dbReference type="ARBA" id="ARBA00010584"/>
    </source>
</evidence>
<dbReference type="PANTHER" id="PTHR46278:SF2">
    <property type="entry name" value="ASPARTATE-SEMIALDEHYDE DEHYDROGENASE"/>
    <property type="match status" value="1"/>
</dbReference>
<dbReference type="GO" id="GO:0051287">
    <property type="term" value="F:NAD binding"/>
    <property type="evidence" value="ECO:0007669"/>
    <property type="project" value="InterPro"/>
</dbReference>
<evidence type="ECO:0000313" key="3">
    <source>
        <dbReference type="EMBL" id="PQA45860.1"/>
    </source>
</evidence>
<reference evidence="4" key="1">
    <citation type="submission" date="2018-02" db="EMBL/GenBank/DDBJ databases">
        <title>Genome sequencing of Solimonas sp. HR-BB.</title>
        <authorList>
            <person name="Lee Y."/>
            <person name="Jeon C.O."/>
        </authorList>
    </citation>
    <scope>NUCLEOTIDE SEQUENCE [LARGE SCALE GENOMIC DNA]</scope>
    <source>
        <strain evidence="4">HR-E</strain>
    </source>
</reference>
<dbReference type="CDD" id="cd17894">
    <property type="entry name" value="ASADH_USG1_N"/>
    <property type="match status" value="1"/>
</dbReference>
<accession>A0A2P6AT88</accession>
<name>A0A2P6AT88_9GAMM</name>
<dbReference type="SMART" id="SM00859">
    <property type="entry name" value="Semialdhyde_dh"/>
    <property type="match status" value="1"/>
</dbReference>
<dbReference type="PANTHER" id="PTHR46278">
    <property type="entry name" value="DEHYDROGENASE, PUTATIVE-RELATED"/>
    <property type="match status" value="1"/>
</dbReference>
<dbReference type="InterPro" id="IPR036291">
    <property type="entry name" value="NAD(P)-bd_dom_sf"/>
</dbReference>
<evidence type="ECO:0000313" key="4">
    <source>
        <dbReference type="Proteomes" id="UP000243900"/>
    </source>
</evidence>
<evidence type="ECO:0000259" key="2">
    <source>
        <dbReference type="SMART" id="SM00859"/>
    </source>
</evidence>
<dbReference type="Pfam" id="PF02774">
    <property type="entry name" value="Semialdhyde_dhC"/>
    <property type="match status" value="1"/>
</dbReference>
<sequence length="324" mass="33888">MGAITQSVGLFGATGELGRAFFDALEEQGAFVGRLRLFASERSGEESRVFRDRPLAVEVADDADFDDLNEAILAVPAEVADDLAARLLAAGVRVWDASGHLRAHPQAVKLAEAGPDSALVVLADPLAGILAPVAQALASVSPLQRLDVTVLAPVSLRGRAGVGELARQTGELLNGRGISTETWPQQVAFNILSADSALDGNGTGTRERRVRQALTAVLPQVRIHIRQLVVPVFYGATMSLHWQHEAAVQRAAVVAALARVPGVRVHEGGDLAELPSPVGLGVDNNDITLSRLGIDAGDGLAVLLADPLRAGLVRPLLAALLNEG</sequence>
<dbReference type="Gene3D" id="3.40.50.720">
    <property type="entry name" value="NAD(P)-binding Rossmann-like Domain"/>
    <property type="match status" value="1"/>
</dbReference>
<comment type="similarity">
    <text evidence="1">Belongs to the aspartate-semialdehyde dehydrogenase family.</text>
</comment>
<organism evidence="3 4">
    <name type="scientific">Amnimonas aquatica</name>
    <dbReference type="NCBI Taxonomy" id="2094561"/>
    <lineage>
        <taxon>Bacteria</taxon>
        <taxon>Pseudomonadati</taxon>
        <taxon>Pseudomonadota</taxon>
        <taxon>Gammaproteobacteria</taxon>
        <taxon>Moraxellales</taxon>
        <taxon>Moraxellaceae</taxon>
        <taxon>Amnimonas</taxon>
    </lineage>
</organism>
<dbReference type="SUPFAM" id="SSF51735">
    <property type="entry name" value="NAD(P)-binding Rossmann-fold domains"/>
    <property type="match status" value="1"/>
</dbReference>
<dbReference type="SUPFAM" id="SSF55347">
    <property type="entry name" value="Glyceraldehyde-3-phosphate dehydrogenase-like, C-terminal domain"/>
    <property type="match status" value="1"/>
</dbReference>
<dbReference type="GO" id="GO:0046983">
    <property type="term" value="F:protein dimerization activity"/>
    <property type="evidence" value="ECO:0007669"/>
    <property type="project" value="InterPro"/>
</dbReference>